<evidence type="ECO:0000256" key="1">
    <source>
        <dbReference type="ARBA" id="ARBA00007074"/>
    </source>
</evidence>
<evidence type="ECO:0000256" key="2">
    <source>
        <dbReference type="ARBA" id="ARBA00022670"/>
    </source>
</evidence>
<name>A0A840YXU5_9SPHN</name>
<evidence type="ECO:0000313" key="7">
    <source>
        <dbReference type="Proteomes" id="UP000554342"/>
    </source>
</evidence>
<evidence type="ECO:0000259" key="5">
    <source>
        <dbReference type="PROSITE" id="PS51935"/>
    </source>
</evidence>
<proteinExistence type="inferred from homology"/>
<dbReference type="Proteomes" id="UP000554342">
    <property type="component" value="Unassembled WGS sequence"/>
</dbReference>
<protein>
    <submittedName>
        <fullName evidence="6">Cell wall-associated NlpC family hydrolase</fullName>
    </submittedName>
</protein>
<evidence type="ECO:0000313" key="6">
    <source>
        <dbReference type="EMBL" id="MBB5718498.1"/>
    </source>
</evidence>
<dbReference type="PANTHER" id="PTHR47359:SF3">
    <property type="entry name" value="NLP_P60 DOMAIN-CONTAINING PROTEIN-RELATED"/>
    <property type="match status" value="1"/>
</dbReference>
<dbReference type="Gene3D" id="3.90.1720.10">
    <property type="entry name" value="endopeptidase domain like (from Nostoc punctiforme)"/>
    <property type="match status" value="1"/>
</dbReference>
<reference evidence="6 7" key="1">
    <citation type="submission" date="2020-08" db="EMBL/GenBank/DDBJ databases">
        <title>Genomic Encyclopedia of Type Strains, Phase IV (KMG-IV): sequencing the most valuable type-strain genomes for metagenomic binning, comparative biology and taxonomic classification.</title>
        <authorList>
            <person name="Goeker M."/>
        </authorList>
    </citation>
    <scope>NUCLEOTIDE SEQUENCE [LARGE SCALE GENOMIC DNA]</scope>
    <source>
        <strain evidence="6 7">DSM 27203</strain>
    </source>
</reference>
<dbReference type="EMBL" id="JACIJI010000002">
    <property type="protein sequence ID" value="MBB5718498.1"/>
    <property type="molecule type" value="Genomic_DNA"/>
</dbReference>
<dbReference type="RefSeq" id="WP_345575930.1">
    <property type="nucleotide sequence ID" value="NZ_BAABIF010000013.1"/>
</dbReference>
<dbReference type="PANTHER" id="PTHR47359">
    <property type="entry name" value="PEPTIDOGLYCAN DL-ENDOPEPTIDASE CWLO"/>
    <property type="match status" value="1"/>
</dbReference>
<dbReference type="Pfam" id="PF00877">
    <property type="entry name" value="NLPC_P60"/>
    <property type="match status" value="1"/>
</dbReference>
<accession>A0A840YXU5</accession>
<dbReference type="InterPro" id="IPR038765">
    <property type="entry name" value="Papain-like_cys_pep_sf"/>
</dbReference>
<dbReference type="InterPro" id="IPR000064">
    <property type="entry name" value="NLP_P60_dom"/>
</dbReference>
<keyword evidence="3 6" id="KW-0378">Hydrolase</keyword>
<keyword evidence="7" id="KW-1185">Reference proteome</keyword>
<dbReference type="AlphaFoldDB" id="A0A840YXU5"/>
<dbReference type="PROSITE" id="PS51935">
    <property type="entry name" value="NLPC_P60"/>
    <property type="match status" value="1"/>
</dbReference>
<evidence type="ECO:0000256" key="4">
    <source>
        <dbReference type="ARBA" id="ARBA00022807"/>
    </source>
</evidence>
<organism evidence="6 7">
    <name type="scientific">Stakelama sediminis</name>
    <dbReference type="NCBI Taxonomy" id="463200"/>
    <lineage>
        <taxon>Bacteria</taxon>
        <taxon>Pseudomonadati</taxon>
        <taxon>Pseudomonadota</taxon>
        <taxon>Alphaproteobacteria</taxon>
        <taxon>Sphingomonadales</taxon>
        <taxon>Sphingomonadaceae</taxon>
        <taxon>Stakelama</taxon>
    </lineage>
</organism>
<dbReference type="GO" id="GO:0006508">
    <property type="term" value="P:proteolysis"/>
    <property type="evidence" value="ECO:0007669"/>
    <property type="project" value="UniProtKB-KW"/>
</dbReference>
<keyword evidence="2" id="KW-0645">Protease</keyword>
<keyword evidence="4" id="KW-0788">Thiol protease</keyword>
<dbReference type="InterPro" id="IPR051794">
    <property type="entry name" value="PG_Endopeptidase_C40"/>
</dbReference>
<evidence type="ECO:0000256" key="3">
    <source>
        <dbReference type="ARBA" id="ARBA00022801"/>
    </source>
</evidence>
<sequence>MYRTLSRSAPLRDGTGAEAPILSEVLCGEGFELLELVGDQAWGIAQVDRSVGYIPADALQDPIAATHIVIQPNAHVNAADGSVIHTLPMGARVAAEINGAQAMLQDGGVMESKALTSLTGKRSGDYVAVAESLVGISGKTGGRSGEGVNCTGLVFLALEIAGISAPRFCDVQAAELGIPLEEGTALQRGDLIFFANHVVMLTDSDHVIHAVADSLPVTIESIDAVIGSGRFGPVVAQRRIGA</sequence>
<feature type="domain" description="NlpC/P60" evidence="5">
    <location>
        <begin position="120"/>
        <end position="241"/>
    </location>
</feature>
<comment type="caution">
    <text evidence="6">The sequence shown here is derived from an EMBL/GenBank/DDBJ whole genome shotgun (WGS) entry which is preliminary data.</text>
</comment>
<dbReference type="SUPFAM" id="SSF54001">
    <property type="entry name" value="Cysteine proteinases"/>
    <property type="match status" value="1"/>
</dbReference>
<comment type="similarity">
    <text evidence="1">Belongs to the peptidase C40 family.</text>
</comment>
<gene>
    <name evidence="6" type="ORF">FHR23_001421</name>
</gene>
<dbReference type="GO" id="GO:0008234">
    <property type="term" value="F:cysteine-type peptidase activity"/>
    <property type="evidence" value="ECO:0007669"/>
    <property type="project" value="UniProtKB-KW"/>
</dbReference>